<reference evidence="1 2" key="1">
    <citation type="submission" date="2023-11" db="EMBL/GenBank/DDBJ databases">
        <title>An acidophilic fungus is an integral part of prey digestion in a carnivorous sundew plant.</title>
        <authorList>
            <person name="Tsai I.J."/>
        </authorList>
    </citation>
    <scope>NUCLEOTIDE SEQUENCE [LARGE SCALE GENOMIC DNA]</scope>
    <source>
        <strain evidence="1">169a</strain>
    </source>
</reference>
<proteinExistence type="predicted"/>
<dbReference type="AlphaFoldDB" id="A0AAQ3M7E8"/>
<protein>
    <submittedName>
        <fullName evidence="1">Uncharacterized protein</fullName>
    </submittedName>
</protein>
<gene>
    <name evidence="1" type="ORF">R9X50_00514200</name>
</gene>
<name>A0AAQ3M7E8_9PEZI</name>
<keyword evidence="2" id="KW-1185">Reference proteome</keyword>
<sequence>MVDVAPPQVGSWVRLHTQSIPDSALSDKDHPRWYRIAYRNLLWYHQDFIRFRAWYRKPDGETPRHAAVAEDLVGEDLNPAFPGPYSEHDGTTYSGGDVWVYFTHEEFGEMFDIPLKNPFKVRSEEEMKKDNQEVAANDALETTQIVDTRWRNNDVVFQVTADWHCFAGLEKKSYFLISPKAKESIYQFRFEYVQPQHEDFSALFAKVAGNSGLESCSKTPIGKHKVAK</sequence>
<accession>A0AAQ3M7E8</accession>
<evidence type="ECO:0000313" key="2">
    <source>
        <dbReference type="Proteomes" id="UP001303373"/>
    </source>
</evidence>
<dbReference type="EMBL" id="CP138586">
    <property type="protein sequence ID" value="WPH02285.1"/>
    <property type="molecule type" value="Genomic_DNA"/>
</dbReference>
<evidence type="ECO:0000313" key="1">
    <source>
        <dbReference type="EMBL" id="WPH02285.1"/>
    </source>
</evidence>
<organism evidence="1 2">
    <name type="scientific">Acrodontium crateriforme</name>
    <dbReference type="NCBI Taxonomy" id="150365"/>
    <lineage>
        <taxon>Eukaryota</taxon>
        <taxon>Fungi</taxon>
        <taxon>Dikarya</taxon>
        <taxon>Ascomycota</taxon>
        <taxon>Pezizomycotina</taxon>
        <taxon>Dothideomycetes</taxon>
        <taxon>Dothideomycetidae</taxon>
        <taxon>Mycosphaerellales</taxon>
        <taxon>Teratosphaeriaceae</taxon>
        <taxon>Acrodontium</taxon>
    </lineage>
</organism>
<dbReference type="Proteomes" id="UP001303373">
    <property type="component" value="Chromosome 7"/>
</dbReference>